<keyword evidence="3" id="KW-0732">Signal</keyword>
<gene>
    <name evidence="5" type="ORF">M8A51_04400</name>
</gene>
<dbReference type="InterPro" id="IPR036249">
    <property type="entry name" value="Thioredoxin-like_sf"/>
</dbReference>
<dbReference type="PROSITE" id="PS51352">
    <property type="entry name" value="THIOREDOXIN_2"/>
    <property type="match status" value="1"/>
</dbReference>
<protein>
    <submittedName>
        <fullName evidence="5">SCO family protein</fullName>
    </submittedName>
</protein>
<dbReference type="EMBL" id="JAMKFE010000002">
    <property type="protein sequence ID" value="MCM5678772.1"/>
    <property type="molecule type" value="Genomic_DNA"/>
</dbReference>
<dbReference type="RefSeq" id="WP_251776906.1">
    <property type="nucleotide sequence ID" value="NZ_JAMKFE010000002.1"/>
</dbReference>
<feature type="signal peptide" evidence="3">
    <location>
        <begin position="1"/>
        <end position="17"/>
    </location>
</feature>
<accession>A0ABT0YJ72</accession>
<keyword evidence="2" id="KW-0186">Copper</keyword>
<evidence type="ECO:0000313" key="5">
    <source>
        <dbReference type="EMBL" id="MCM5678772.1"/>
    </source>
</evidence>
<dbReference type="InterPro" id="IPR013766">
    <property type="entry name" value="Thioredoxin_domain"/>
</dbReference>
<dbReference type="Proteomes" id="UP001165541">
    <property type="component" value="Unassembled WGS sequence"/>
</dbReference>
<sequence>MKRRHLLLLAGASAVLAACDRAGAPGASGAKFHSIDITGAEYARDFKLTDQHGQERTLADFKGKLVAVFFGFTQCPDVCPTALAELAQVKQALGPDRDKLQGVFITVDPERDTPELLKAYMGNFDPGFVALRGTPEQTAAVAKEFKVFYAKVPGKTPGSYTMDHTAGVYVFDTQGRIRLFTRHGSGAQALTEDMKQLLQAA</sequence>
<dbReference type="PANTHER" id="PTHR12151">
    <property type="entry name" value="ELECTRON TRANSPORT PROTIN SCO1/SENC FAMILY MEMBER"/>
    <property type="match status" value="1"/>
</dbReference>
<evidence type="ECO:0000256" key="3">
    <source>
        <dbReference type="SAM" id="SignalP"/>
    </source>
</evidence>
<evidence type="ECO:0000256" key="2">
    <source>
        <dbReference type="ARBA" id="ARBA00023008"/>
    </source>
</evidence>
<reference evidence="5" key="1">
    <citation type="submission" date="2022-05" db="EMBL/GenBank/DDBJ databases">
        <title>Schlegelella sp. nov., isolated from mangrove soil.</title>
        <authorList>
            <person name="Liu Y."/>
            <person name="Ge X."/>
            <person name="Liu W."/>
        </authorList>
    </citation>
    <scope>NUCLEOTIDE SEQUENCE</scope>
    <source>
        <strain evidence="5">S2-27</strain>
    </source>
</reference>
<dbReference type="PANTHER" id="PTHR12151:SF25">
    <property type="entry name" value="LINALOOL DEHYDRATASE_ISOMERASE DOMAIN-CONTAINING PROTEIN"/>
    <property type="match status" value="1"/>
</dbReference>
<dbReference type="PROSITE" id="PS51257">
    <property type="entry name" value="PROKAR_LIPOPROTEIN"/>
    <property type="match status" value="1"/>
</dbReference>
<keyword evidence="6" id="KW-1185">Reference proteome</keyword>
<evidence type="ECO:0000313" key="6">
    <source>
        <dbReference type="Proteomes" id="UP001165541"/>
    </source>
</evidence>
<evidence type="ECO:0000259" key="4">
    <source>
        <dbReference type="PROSITE" id="PS51352"/>
    </source>
</evidence>
<dbReference type="InterPro" id="IPR003782">
    <property type="entry name" value="SCO1/SenC"/>
</dbReference>
<proteinExistence type="inferred from homology"/>
<organism evidence="5 6">
    <name type="scientific">Caldimonas mangrovi</name>
    <dbReference type="NCBI Taxonomy" id="2944811"/>
    <lineage>
        <taxon>Bacteria</taxon>
        <taxon>Pseudomonadati</taxon>
        <taxon>Pseudomonadota</taxon>
        <taxon>Betaproteobacteria</taxon>
        <taxon>Burkholderiales</taxon>
        <taxon>Sphaerotilaceae</taxon>
        <taxon>Caldimonas</taxon>
    </lineage>
</organism>
<feature type="chain" id="PRO_5046978829" evidence="3">
    <location>
        <begin position="18"/>
        <end position="201"/>
    </location>
</feature>
<dbReference type="SUPFAM" id="SSF52833">
    <property type="entry name" value="Thioredoxin-like"/>
    <property type="match status" value="1"/>
</dbReference>
<dbReference type="Pfam" id="PF02630">
    <property type="entry name" value="SCO1-SenC"/>
    <property type="match status" value="1"/>
</dbReference>
<evidence type="ECO:0000256" key="1">
    <source>
        <dbReference type="ARBA" id="ARBA00010996"/>
    </source>
</evidence>
<name>A0ABT0YJ72_9BURK</name>
<dbReference type="Gene3D" id="3.40.30.10">
    <property type="entry name" value="Glutaredoxin"/>
    <property type="match status" value="1"/>
</dbReference>
<dbReference type="CDD" id="cd02968">
    <property type="entry name" value="SCO"/>
    <property type="match status" value="1"/>
</dbReference>
<comment type="similarity">
    <text evidence="1">Belongs to the SCO1/2 family.</text>
</comment>
<feature type="domain" description="Thioredoxin" evidence="4">
    <location>
        <begin position="37"/>
        <end position="201"/>
    </location>
</feature>
<comment type="caution">
    <text evidence="5">The sequence shown here is derived from an EMBL/GenBank/DDBJ whole genome shotgun (WGS) entry which is preliminary data.</text>
</comment>